<dbReference type="EMBL" id="GBRH01165056">
    <property type="protein sequence ID" value="JAE32840.1"/>
    <property type="molecule type" value="Transcribed_RNA"/>
</dbReference>
<reference evidence="1" key="1">
    <citation type="submission" date="2014-09" db="EMBL/GenBank/DDBJ databases">
        <authorList>
            <person name="Magalhaes I.L.F."/>
            <person name="Oliveira U."/>
            <person name="Santos F.R."/>
            <person name="Vidigal T.H.D.A."/>
            <person name="Brescovit A.D."/>
            <person name="Santos A.J."/>
        </authorList>
    </citation>
    <scope>NUCLEOTIDE SEQUENCE</scope>
    <source>
        <tissue evidence="1">Shoot tissue taken approximately 20 cm above the soil surface</tissue>
    </source>
</reference>
<sequence>MFMDIQVQDSEIAQYRVHEDN</sequence>
<proteinExistence type="predicted"/>
<reference evidence="1" key="2">
    <citation type="journal article" date="2015" name="Data Brief">
        <title>Shoot transcriptome of the giant reed, Arundo donax.</title>
        <authorList>
            <person name="Barrero R.A."/>
            <person name="Guerrero F.D."/>
            <person name="Moolhuijzen P."/>
            <person name="Goolsby J.A."/>
            <person name="Tidwell J."/>
            <person name="Bellgard S.E."/>
            <person name="Bellgard M.I."/>
        </authorList>
    </citation>
    <scope>NUCLEOTIDE SEQUENCE</scope>
    <source>
        <tissue evidence="1">Shoot tissue taken approximately 20 cm above the soil surface</tissue>
    </source>
</reference>
<organism evidence="1">
    <name type="scientific">Arundo donax</name>
    <name type="common">Giant reed</name>
    <name type="synonym">Donax arundinaceus</name>
    <dbReference type="NCBI Taxonomy" id="35708"/>
    <lineage>
        <taxon>Eukaryota</taxon>
        <taxon>Viridiplantae</taxon>
        <taxon>Streptophyta</taxon>
        <taxon>Embryophyta</taxon>
        <taxon>Tracheophyta</taxon>
        <taxon>Spermatophyta</taxon>
        <taxon>Magnoliopsida</taxon>
        <taxon>Liliopsida</taxon>
        <taxon>Poales</taxon>
        <taxon>Poaceae</taxon>
        <taxon>PACMAD clade</taxon>
        <taxon>Arundinoideae</taxon>
        <taxon>Arundineae</taxon>
        <taxon>Arundo</taxon>
    </lineage>
</organism>
<protein>
    <submittedName>
        <fullName evidence="1">Uncharacterized protein</fullName>
    </submittedName>
</protein>
<name>A0A0A9H6K4_ARUDO</name>
<accession>A0A0A9H6K4</accession>
<evidence type="ECO:0000313" key="1">
    <source>
        <dbReference type="EMBL" id="JAE32840.1"/>
    </source>
</evidence>
<dbReference type="AlphaFoldDB" id="A0A0A9H6K4"/>